<protein>
    <submittedName>
        <fullName evidence="1">Uncharacterized protein</fullName>
    </submittedName>
</protein>
<dbReference type="Proteomes" id="UP000739411">
    <property type="component" value="Unassembled WGS sequence"/>
</dbReference>
<dbReference type="EMBL" id="JADJMS010000012">
    <property type="protein sequence ID" value="MBK7414652.1"/>
    <property type="molecule type" value="Genomic_DNA"/>
</dbReference>
<name>A0A935JVS6_9RHOO</name>
<gene>
    <name evidence="1" type="ORF">IPJ38_05595</name>
</gene>
<evidence type="ECO:0000313" key="1">
    <source>
        <dbReference type="EMBL" id="MBK7414652.1"/>
    </source>
</evidence>
<reference evidence="1 2" key="1">
    <citation type="submission" date="2020-10" db="EMBL/GenBank/DDBJ databases">
        <title>Connecting structure to function with the recovery of over 1000 high-quality activated sludge metagenome-assembled genomes encoding full-length rRNA genes using long-read sequencing.</title>
        <authorList>
            <person name="Singleton C.M."/>
            <person name="Petriglieri F."/>
            <person name="Kristensen J.M."/>
            <person name="Kirkegaard R.H."/>
            <person name="Michaelsen T.Y."/>
            <person name="Andersen M.H."/>
            <person name="Karst S.M."/>
            <person name="Dueholm M.S."/>
            <person name="Nielsen P.H."/>
            <person name="Albertsen M."/>
        </authorList>
    </citation>
    <scope>NUCLEOTIDE SEQUENCE [LARGE SCALE GENOMIC DNA]</scope>
    <source>
        <strain evidence="1">EsbW_18-Q3-R4-48_BATAC.463</strain>
    </source>
</reference>
<sequence>MARSRNIKPSIMENEDLAELAPIVRLLFIYLWMLADREGRLEDRPKRIAGRALPYDRDADVDAMLDQLPLQGLFPLHGWRTGDYSDQQFPQTPVTARPGNGLRITGDRAMHNQGSDKAQPRMCRGIAKIA</sequence>
<organism evidence="1 2">
    <name type="scientific">Candidatus Dechloromonas phosphorivorans</name>
    <dbReference type="NCBI Taxonomy" id="2899244"/>
    <lineage>
        <taxon>Bacteria</taxon>
        <taxon>Pseudomonadati</taxon>
        <taxon>Pseudomonadota</taxon>
        <taxon>Betaproteobacteria</taxon>
        <taxon>Rhodocyclales</taxon>
        <taxon>Azonexaceae</taxon>
        <taxon>Dechloromonas</taxon>
    </lineage>
</organism>
<comment type="caution">
    <text evidence="1">The sequence shown here is derived from an EMBL/GenBank/DDBJ whole genome shotgun (WGS) entry which is preliminary data.</text>
</comment>
<proteinExistence type="predicted"/>
<dbReference type="AlphaFoldDB" id="A0A935JVS6"/>
<evidence type="ECO:0000313" key="2">
    <source>
        <dbReference type="Proteomes" id="UP000739411"/>
    </source>
</evidence>
<accession>A0A935JVS6</accession>